<keyword evidence="5" id="KW-0206">Cytoskeleton</keyword>
<dbReference type="PRINTS" id="PR00380">
    <property type="entry name" value="KINESINHEAVY"/>
</dbReference>
<keyword evidence="2" id="KW-0963">Cytoplasm</keyword>
<dbReference type="GO" id="GO:0005874">
    <property type="term" value="C:microtubule"/>
    <property type="evidence" value="ECO:0007669"/>
    <property type="project" value="UniProtKB-KW"/>
</dbReference>
<comment type="subcellular location">
    <subcellularLocation>
        <location evidence="1">Cytoplasm</location>
        <location evidence="1">Cytoskeleton</location>
    </subcellularLocation>
</comment>
<evidence type="ECO:0000256" key="5">
    <source>
        <dbReference type="ARBA" id="ARBA00023212"/>
    </source>
</evidence>
<evidence type="ECO:0000259" key="6">
    <source>
        <dbReference type="PROSITE" id="PS50067"/>
    </source>
</evidence>
<keyword evidence="3" id="KW-0493">Microtubule</keyword>
<dbReference type="Gene3D" id="3.40.850.10">
    <property type="entry name" value="Kinesin motor domain"/>
    <property type="match status" value="1"/>
</dbReference>
<sequence length="439" mass="51208">MTNVYVRQKPLLENDKKIVSVISDKQLNIEKNYITYDGQQKKKFLKYNFDGIFNSSSSNDYIFDKIIKNNLNDDFTCFMYGQTGSGKTYTVLGTIGNEGLFIKIGNHLISSHECLFLSAYQIYNEELKDLLNSNKTIKMYETDNKNFEIPELTYKKITNINELETTLKDIKKFRTDGINNINFNSSRSHAVLMFTIKINKKILCIRIIDLAGNERSKNSKILNFESRQENKYINSSLFALKECIRSIDSKNKHIPFRRSKLTSVLRNCFTKNHNSIMIATICSNLNNYSDIVNTLTYASKVNNFKPIPKEEIFIPSNKYPKLPSIQKKKKEKISYKKENFIISDEEVRIESVYSSESEQSAFKINNMTPILLEYKNFIKAKIKNYKSINKNIDLYLENYPSKSSSKYLSEINKDSLTSIDQTLQELRIMERIKRRSLFN</sequence>
<gene>
    <name evidence="7" type="ORF">CPAV1605_1263</name>
</gene>
<evidence type="ECO:0000256" key="3">
    <source>
        <dbReference type="ARBA" id="ARBA00022701"/>
    </source>
</evidence>
<evidence type="ECO:0000313" key="7">
    <source>
        <dbReference type="EMBL" id="VVU95512.1"/>
    </source>
</evidence>
<dbReference type="PROSITE" id="PS50067">
    <property type="entry name" value="KINESIN_MOTOR_2"/>
    <property type="match status" value="1"/>
</dbReference>
<dbReference type="GO" id="GO:0008017">
    <property type="term" value="F:microtubule binding"/>
    <property type="evidence" value="ECO:0007669"/>
    <property type="project" value="InterPro"/>
</dbReference>
<proteinExistence type="predicted"/>
<name>A0A5E8CM85_9ZZZZ</name>
<dbReference type="InterPro" id="IPR027640">
    <property type="entry name" value="Kinesin-like_fam"/>
</dbReference>
<protein>
    <submittedName>
        <fullName evidence="7">Kinesin motor domain</fullName>
    </submittedName>
</protein>
<dbReference type="GO" id="GO:0007018">
    <property type="term" value="P:microtubule-based movement"/>
    <property type="evidence" value="ECO:0007669"/>
    <property type="project" value="InterPro"/>
</dbReference>
<evidence type="ECO:0000256" key="1">
    <source>
        <dbReference type="ARBA" id="ARBA00004245"/>
    </source>
</evidence>
<dbReference type="InterPro" id="IPR036961">
    <property type="entry name" value="Kinesin_motor_dom_sf"/>
</dbReference>
<dbReference type="GO" id="GO:0003777">
    <property type="term" value="F:microtubule motor activity"/>
    <property type="evidence" value="ECO:0007669"/>
    <property type="project" value="InterPro"/>
</dbReference>
<dbReference type="SUPFAM" id="SSF52540">
    <property type="entry name" value="P-loop containing nucleoside triphosphate hydrolases"/>
    <property type="match status" value="1"/>
</dbReference>
<dbReference type="PANTHER" id="PTHR47971">
    <property type="entry name" value="KINESIN-RELATED PROTEIN 6"/>
    <property type="match status" value="1"/>
</dbReference>
<evidence type="ECO:0000256" key="2">
    <source>
        <dbReference type="ARBA" id="ARBA00022490"/>
    </source>
</evidence>
<organism evidence="7">
    <name type="scientific">seawater metagenome</name>
    <dbReference type="NCBI Taxonomy" id="1561972"/>
    <lineage>
        <taxon>unclassified sequences</taxon>
        <taxon>metagenomes</taxon>
        <taxon>ecological metagenomes</taxon>
    </lineage>
</organism>
<dbReference type="GO" id="GO:0007019">
    <property type="term" value="P:microtubule depolymerization"/>
    <property type="evidence" value="ECO:0007669"/>
    <property type="project" value="TreeGrafter"/>
</dbReference>
<dbReference type="EMBL" id="CABVLZ010000004">
    <property type="protein sequence ID" value="VVU95512.1"/>
    <property type="molecule type" value="Genomic_DNA"/>
</dbReference>
<dbReference type="Pfam" id="PF00225">
    <property type="entry name" value="Kinesin"/>
    <property type="match status" value="1"/>
</dbReference>
<dbReference type="InterPro" id="IPR001752">
    <property type="entry name" value="Kinesin_motor_dom"/>
</dbReference>
<reference evidence="7" key="1">
    <citation type="submission" date="2019-09" db="EMBL/GenBank/DDBJ databases">
        <authorList>
            <person name="Needham M D."/>
        </authorList>
    </citation>
    <scope>NUCLEOTIDE SEQUENCE</scope>
</reference>
<dbReference type="InterPro" id="IPR027417">
    <property type="entry name" value="P-loop_NTPase"/>
</dbReference>
<dbReference type="GO" id="GO:0005524">
    <property type="term" value="F:ATP binding"/>
    <property type="evidence" value="ECO:0007669"/>
    <property type="project" value="InterPro"/>
</dbReference>
<accession>A0A5E8CM85</accession>
<dbReference type="SMART" id="SM00129">
    <property type="entry name" value="KISc"/>
    <property type="match status" value="1"/>
</dbReference>
<feature type="domain" description="Kinesin motor" evidence="6">
    <location>
        <begin position="1"/>
        <end position="304"/>
    </location>
</feature>
<evidence type="ECO:0000256" key="4">
    <source>
        <dbReference type="ARBA" id="ARBA00023175"/>
    </source>
</evidence>
<dbReference type="PANTHER" id="PTHR47971:SF8">
    <property type="entry name" value="KINESIN-LIKE PROTEIN"/>
    <property type="match status" value="1"/>
</dbReference>
<dbReference type="AlphaFoldDB" id="A0A5E8CM85"/>
<keyword evidence="4" id="KW-0505">Motor protein</keyword>